<reference evidence="2 3" key="1">
    <citation type="submission" date="2024-06" db="EMBL/GenBank/DDBJ databases">
        <title>The Natural Products Discovery Center: Release of the First 8490 Sequenced Strains for Exploring Actinobacteria Biosynthetic Diversity.</title>
        <authorList>
            <person name="Kalkreuter E."/>
            <person name="Kautsar S.A."/>
            <person name="Yang D."/>
            <person name="Bader C.D."/>
            <person name="Teijaro C.N."/>
            <person name="Fluegel L."/>
            <person name="Davis C.M."/>
            <person name="Simpson J.R."/>
            <person name="Lauterbach L."/>
            <person name="Steele A.D."/>
            <person name="Gui C."/>
            <person name="Meng S."/>
            <person name="Li G."/>
            <person name="Viehrig K."/>
            <person name="Ye F."/>
            <person name="Su P."/>
            <person name="Kiefer A.F."/>
            <person name="Nichols A."/>
            <person name="Cepeda A.J."/>
            <person name="Yan W."/>
            <person name="Fan B."/>
            <person name="Jiang Y."/>
            <person name="Adhikari A."/>
            <person name="Zheng C.-J."/>
            <person name="Schuster L."/>
            <person name="Cowan T.M."/>
            <person name="Smanski M.J."/>
            <person name="Chevrette M.G."/>
            <person name="De Carvalho L.P.S."/>
            <person name="Shen B."/>
        </authorList>
    </citation>
    <scope>NUCLEOTIDE SEQUENCE [LARGE SCALE GENOMIC DNA]</scope>
    <source>
        <strain evidence="2 3">NPDC000837</strain>
    </source>
</reference>
<evidence type="ECO:0000313" key="3">
    <source>
        <dbReference type="Proteomes" id="UP001445472"/>
    </source>
</evidence>
<name>A0ABV1UXY4_9ACTN</name>
<accession>A0ABV1UXY4</accession>
<protein>
    <submittedName>
        <fullName evidence="2">Amidohydrolase</fullName>
        <ecNumber evidence="2">3.5.-.-</ecNumber>
    </submittedName>
</protein>
<dbReference type="Gene3D" id="3.10.310.70">
    <property type="match status" value="1"/>
</dbReference>
<dbReference type="Gene3D" id="3.20.20.140">
    <property type="entry name" value="Metal-dependent hydrolases"/>
    <property type="match status" value="1"/>
</dbReference>
<dbReference type="SUPFAM" id="SSF51556">
    <property type="entry name" value="Metallo-dependent hydrolases"/>
    <property type="match status" value="1"/>
</dbReference>
<organism evidence="2 3">
    <name type="scientific">Streptomyces xantholiticus</name>
    <dbReference type="NCBI Taxonomy" id="68285"/>
    <lineage>
        <taxon>Bacteria</taxon>
        <taxon>Bacillati</taxon>
        <taxon>Actinomycetota</taxon>
        <taxon>Actinomycetes</taxon>
        <taxon>Kitasatosporales</taxon>
        <taxon>Streptomycetaceae</taxon>
        <taxon>Streptomyces</taxon>
    </lineage>
</organism>
<dbReference type="EMBL" id="JBEPBX010000018">
    <property type="protein sequence ID" value="MER6615655.1"/>
    <property type="molecule type" value="Genomic_DNA"/>
</dbReference>
<dbReference type="InterPro" id="IPR011059">
    <property type="entry name" value="Metal-dep_hydrolase_composite"/>
</dbReference>
<dbReference type="Pfam" id="PF07969">
    <property type="entry name" value="Amidohydro_3"/>
    <property type="match status" value="1"/>
</dbReference>
<keyword evidence="3" id="KW-1185">Reference proteome</keyword>
<gene>
    <name evidence="2" type="ORF">ABT276_20280</name>
</gene>
<dbReference type="Gene3D" id="2.30.40.10">
    <property type="entry name" value="Urease, subunit C, domain 1"/>
    <property type="match status" value="1"/>
</dbReference>
<dbReference type="CDD" id="cd01300">
    <property type="entry name" value="YtcJ_like"/>
    <property type="match status" value="1"/>
</dbReference>
<comment type="caution">
    <text evidence="2">The sequence shown here is derived from an EMBL/GenBank/DDBJ whole genome shotgun (WGS) entry which is preliminary data.</text>
</comment>
<dbReference type="PANTHER" id="PTHR22642">
    <property type="entry name" value="IMIDAZOLONEPROPIONASE"/>
    <property type="match status" value="1"/>
</dbReference>
<dbReference type="Proteomes" id="UP001445472">
    <property type="component" value="Unassembled WGS sequence"/>
</dbReference>
<evidence type="ECO:0000313" key="2">
    <source>
        <dbReference type="EMBL" id="MER6615655.1"/>
    </source>
</evidence>
<dbReference type="InterPro" id="IPR032466">
    <property type="entry name" value="Metal_Hydrolase"/>
</dbReference>
<dbReference type="InterPro" id="IPR013108">
    <property type="entry name" value="Amidohydro_3"/>
</dbReference>
<proteinExistence type="predicted"/>
<keyword evidence="2" id="KW-0378">Hydrolase</keyword>
<dbReference type="GO" id="GO:0016787">
    <property type="term" value="F:hydrolase activity"/>
    <property type="evidence" value="ECO:0007669"/>
    <property type="project" value="UniProtKB-KW"/>
</dbReference>
<dbReference type="EC" id="3.5.-.-" evidence="2"/>
<feature type="domain" description="Amidohydrolase 3" evidence="1">
    <location>
        <begin position="58"/>
        <end position="555"/>
    </location>
</feature>
<dbReference type="RefSeq" id="WP_351977184.1">
    <property type="nucleotide sequence ID" value="NZ_JBEPBX010000018.1"/>
</dbReference>
<dbReference type="PANTHER" id="PTHR22642:SF2">
    <property type="entry name" value="PROTEIN LONG AFTER FAR-RED 3"/>
    <property type="match status" value="1"/>
</dbReference>
<dbReference type="InterPro" id="IPR033932">
    <property type="entry name" value="YtcJ-like"/>
</dbReference>
<evidence type="ECO:0000259" key="1">
    <source>
        <dbReference type="Pfam" id="PF07969"/>
    </source>
</evidence>
<dbReference type="SUPFAM" id="SSF51338">
    <property type="entry name" value="Composite domain of metallo-dependent hydrolases"/>
    <property type="match status" value="1"/>
</dbReference>
<sequence>MHRETADLVLTGARVRLGRRRWAGAVAVRGGRIAALGEDFSSVRDLIGPRTRVLESPGGLVVPGFQDSHVHAPFAGLDRRRLALHDARGRSACLEAIYTYAQRHRSDPWIVGGGWAAEHFPNGCPRKEDLDAVVPDRPVFLFNGDLHGAWLNSRALEMAGITKNTPDPVDGRIERDPVTGEPLGTLQEGAAYWVNDRFVPQPGQEEWEAAILNAQSHLHSLGITGWQDAWVTPATQTAYESLAVQGRLTARVVGALWWDRNRGMEQLPELLERREHGLAVASPIAHLGSGFLPTSVKIMTDGVLENFTGALLEPYCDGCGGHSDQRGITYLDRDLLAAAVTELDAQGFQVHFHAIGDRAVRESLDAISIARSSNGRNDKRHHIAHVQVVHPDDVKRFSALEVIANCQTFWAQSASERDGLTIPFLGAERAGLQFPFAALLASGSRLAMGSDWAVTTANPLEQLEVAVTRTSPQDRNSPPFLPAQRINLDDALDAFTAGSAYVNHDDQAGQIAVGSRADLVLLDTDIFAPGFVTDRGAPLSDARVQLTLAAGSVVYDAES</sequence>